<dbReference type="SUPFAM" id="SSF56935">
    <property type="entry name" value="Porins"/>
    <property type="match status" value="1"/>
</dbReference>
<dbReference type="Gene3D" id="2.40.170.20">
    <property type="entry name" value="TonB-dependent receptor, beta-barrel domain"/>
    <property type="match status" value="1"/>
</dbReference>
<dbReference type="Proteomes" id="UP000291572">
    <property type="component" value="Unassembled WGS sequence"/>
</dbReference>
<dbReference type="GO" id="GO:0006826">
    <property type="term" value="P:iron ion transport"/>
    <property type="evidence" value="ECO:0007669"/>
    <property type="project" value="UniProtKB-KW"/>
</dbReference>
<feature type="domain" description="TonB-dependent receptor plug" evidence="16">
    <location>
        <begin position="77"/>
        <end position="187"/>
    </location>
</feature>
<feature type="region of interest" description="Disordered" evidence="13">
    <location>
        <begin position="43"/>
        <end position="63"/>
    </location>
</feature>
<dbReference type="PANTHER" id="PTHR32552">
    <property type="entry name" value="FERRICHROME IRON RECEPTOR-RELATED"/>
    <property type="match status" value="1"/>
</dbReference>
<evidence type="ECO:0000259" key="16">
    <source>
        <dbReference type="Pfam" id="PF07715"/>
    </source>
</evidence>
<evidence type="ECO:0000256" key="3">
    <source>
        <dbReference type="ARBA" id="ARBA00022452"/>
    </source>
</evidence>
<keyword evidence="17" id="KW-0675">Receptor</keyword>
<keyword evidence="3 11" id="KW-1134">Transmembrane beta strand</keyword>
<evidence type="ECO:0000256" key="2">
    <source>
        <dbReference type="ARBA" id="ARBA00022448"/>
    </source>
</evidence>
<organism evidence="17 18">
    <name type="scientific">Sphingobium cupriresistens</name>
    <dbReference type="NCBI Taxonomy" id="1132417"/>
    <lineage>
        <taxon>Bacteria</taxon>
        <taxon>Pseudomonadati</taxon>
        <taxon>Pseudomonadota</taxon>
        <taxon>Alphaproteobacteria</taxon>
        <taxon>Sphingomonadales</taxon>
        <taxon>Sphingomonadaceae</taxon>
        <taxon>Sphingobium</taxon>
    </lineage>
</organism>
<evidence type="ECO:0000313" key="18">
    <source>
        <dbReference type="Proteomes" id="UP000291572"/>
    </source>
</evidence>
<comment type="similarity">
    <text evidence="11 12">Belongs to the TonB-dependent receptor family.</text>
</comment>
<keyword evidence="10 11" id="KW-0998">Cell outer membrane</keyword>
<dbReference type="AlphaFoldDB" id="A0A8G1ZKN3"/>
<proteinExistence type="inferred from homology"/>
<evidence type="ECO:0000256" key="1">
    <source>
        <dbReference type="ARBA" id="ARBA00004571"/>
    </source>
</evidence>
<feature type="chain" id="PRO_5034152026" evidence="14">
    <location>
        <begin position="38"/>
        <end position="810"/>
    </location>
</feature>
<keyword evidence="14" id="KW-0732">Signal</keyword>
<dbReference type="InterPro" id="IPR012910">
    <property type="entry name" value="Plug_dom"/>
</dbReference>
<evidence type="ECO:0000256" key="12">
    <source>
        <dbReference type="RuleBase" id="RU003357"/>
    </source>
</evidence>
<evidence type="ECO:0000256" key="6">
    <source>
        <dbReference type="ARBA" id="ARBA00023004"/>
    </source>
</evidence>
<comment type="caution">
    <text evidence="17">The sequence shown here is derived from an EMBL/GenBank/DDBJ whole genome shotgun (WGS) entry which is preliminary data.</text>
</comment>
<keyword evidence="8 12" id="KW-0798">TonB box</keyword>
<reference evidence="17 18" key="1">
    <citation type="submission" date="2019-02" db="EMBL/GenBank/DDBJ databases">
        <authorList>
            <person name="Feng G."/>
        </authorList>
    </citation>
    <scope>NUCLEOTIDE SEQUENCE [LARGE SCALE GENOMIC DNA]</scope>
    <source>
        <strain evidence="17 18">CCTCC AB 2011146</strain>
    </source>
</reference>
<feature type="compositionally biased region" description="Polar residues" evidence="13">
    <location>
        <begin position="48"/>
        <end position="63"/>
    </location>
</feature>
<dbReference type="PANTHER" id="PTHR32552:SF81">
    <property type="entry name" value="TONB-DEPENDENT OUTER MEMBRANE RECEPTOR"/>
    <property type="match status" value="1"/>
</dbReference>
<feature type="signal peptide" evidence="14">
    <location>
        <begin position="1"/>
        <end position="37"/>
    </location>
</feature>
<evidence type="ECO:0000256" key="13">
    <source>
        <dbReference type="SAM" id="MobiDB-lite"/>
    </source>
</evidence>
<keyword evidence="6" id="KW-0408">Iron</keyword>
<evidence type="ECO:0000256" key="9">
    <source>
        <dbReference type="ARBA" id="ARBA00023136"/>
    </source>
</evidence>
<dbReference type="InterPro" id="IPR036942">
    <property type="entry name" value="Beta-barrel_TonB_sf"/>
</dbReference>
<evidence type="ECO:0000313" key="17">
    <source>
        <dbReference type="EMBL" id="RYM09504.1"/>
    </source>
</evidence>
<evidence type="ECO:0000256" key="7">
    <source>
        <dbReference type="ARBA" id="ARBA00023065"/>
    </source>
</evidence>
<dbReference type="Pfam" id="PF07715">
    <property type="entry name" value="Plug"/>
    <property type="match status" value="1"/>
</dbReference>
<evidence type="ECO:0000256" key="8">
    <source>
        <dbReference type="ARBA" id="ARBA00023077"/>
    </source>
</evidence>
<keyword evidence="9 11" id="KW-0472">Membrane</keyword>
<feature type="domain" description="TonB-dependent receptor-like beta-barrel" evidence="15">
    <location>
        <begin position="328"/>
        <end position="771"/>
    </location>
</feature>
<keyword evidence="2 11" id="KW-0813">Transport</keyword>
<dbReference type="InterPro" id="IPR000531">
    <property type="entry name" value="Beta-barrel_TonB"/>
</dbReference>
<keyword evidence="7" id="KW-0406">Ion transport</keyword>
<name>A0A8G1ZKN3_9SPHN</name>
<evidence type="ECO:0000256" key="10">
    <source>
        <dbReference type="ARBA" id="ARBA00023237"/>
    </source>
</evidence>
<dbReference type="PROSITE" id="PS52016">
    <property type="entry name" value="TONB_DEPENDENT_REC_3"/>
    <property type="match status" value="1"/>
</dbReference>
<keyword evidence="5 11" id="KW-0812">Transmembrane</keyword>
<dbReference type="GO" id="GO:0009279">
    <property type="term" value="C:cell outer membrane"/>
    <property type="evidence" value="ECO:0007669"/>
    <property type="project" value="UniProtKB-SubCell"/>
</dbReference>
<keyword evidence="4" id="KW-0410">Iron transport</keyword>
<evidence type="ECO:0000256" key="5">
    <source>
        <dbReference type="ARBA" id="ARBA00022692"/>
    </source>
</evidence>
<dbReference type="InterPro" id="IPR039426">
    <property type="entry name" value="TonB-dep_rcpt-like"/>
</dbReference>
<protein>
    <submittedName>
        <fullName evidence="17">TonB-dependent receptor</fullName>
    </submittedName>
</protein>
<evidence type="ECO:0000259" key="15">
    <source>
        <dbReference type="Pfam" id="PF00593"/>
    </source>
</evidence>
<sequence length="810" mass="87980">MIRAKSHLGAGARGRVHRATLVCTTALALSMTSAAFAQDAAPVAQAQRPESSDQGDASAQSPSADIVVTARFRSETVQQTPISITALSGDALTQRGVQGVEGIARSAPNVTLEKNTAGYGKSVIAYIRGVGQSDFLPAFEPGVGIYIDDVYQGTLFGSLFDFADVAQVEVLRGPQGTLFGKNNEGGAIRVSTRKARGDNSGYIEAGLGSYNRMTMKGAFDFSIVPDKMFLRIAGGFNKVDGYMDTIDFACANPTFAGAIPRQVPQNAEGNCKTGTLGGQQTYVLRGNLRILPTDDLEININGDLLEDTGEPAAEKLIDVNTEGTSPLALYQNGSPLGPNPTGYGIPFDKRFITADKYSSYVNFTDTRNNLAFPRVSNVRSWGVSGKVDWSINPDLKLTSISAYRAYKGEYVENWAGAPIHINTNYFNPTHWQFSQELRLSGKVSDIAEWTVGGYYYDAKTELNDYIYIPLVNFAFYGVDPVKDRDKSAFAHVVLHPIEKLAIEGGLRYSDVTKTYTFNRYIPNSGNPPATLPGFENNPSVRSGTKRVDYRLSAQYTISRDVMAFAVFSTGFKGPGVNPRPSSAAELLPFGEEDLKSYEIGLKTELFDRRVRANIGAYRSDYKNLQLTVTRTLPSGVPGSITANAGSARIQGLEGEFTIEPVDGLNINASVGYLDFKYLDLGDAANQVGGPCATCTTPFVPKWSIGAGAQYQFDLGGHGTLTPRIDYSYKSKTYNDVSNFEPGAIPGYGLWNGRISYVSQDKGWEVALQIYNAADKHYFVNKFQGYNALGTLLGQPGLPRTYLLSLKHNFQ</sequence>
<evidence type="ECO:0000256" key="4">
    <source>
        <dbReference type="ARBA" id="ARBA00022496"/>
    </source>
</evidence>
<gene>
    <name evidence="17" type="ORF">EWH12_14090</name>
</gene>
<dbReference type="Pfam" id="PF00593">
    <property type="entry name" value="TonB_dep_Rec_b-barrel"/>
    <property type="match status" value="1"/>
</dbReference>
<dbReference type="OrthoDB" id="9760333at2"/>
<evidence type="ECO:0000256" key="14">
    <source>
        <dbReference type="SAM" id="SignalP"/>
    </source>
</evidence>
<dbReference type="EMBL" id="SEOO01000023">
    <property type="protein sequence ID" value="RYM09504.1"/>
    <property type="molecule type" value="Genomic_DNA"/>
</dbReference>
<accession>A0A8G1ZKN3</accession>
<comment type="subcellular location">
    <subcellularLocation>
        <location evidence="1 11">Cell outer membrane</location>
        <topology evidence="1 11">Multi-pass membrane protein</topology>
    </subcellularLocation>
</comment>
<evidence type="ECO:0000256" key="11">
    <source>
        <dbReference type="PROSITE-ProRule" id="PRU01360"/>
    </source>
</evidence>